<organism evidence="2">
    <name type="scientific">Harvfovirus sp</name>
    <dbReference type="NCBI Taxonomy" id="2487768"/>
    <lineage>
        <taxon>Viruses</taxon>
        <taxon>Varidnaviria</taxon>
        <taxon>Bamfordvirae</taxon>
        <taxon>Nucleocytoviricota</taxon>
        <taxon>Megaviricetes</taxon>
        <taxon>Imitervirales</taxon>
        <taxon>Mimiviridae</taxon>
        <taxon>Klosneuvirinae</taxon>
    </lineage>
</organism>
<sequence>MDARYETDEKRILQMQESHDLFMASLMLLLDVSRNCVGVSEKKAVQHVAGVDKMIALVNDNGVDTEKKGALIKKVFMILDIYFDLLKTNDPKLFNLYSKHKGRAVRVTIIPGIDFGSLWDKFDAVSQERLWNYVKLMYISSSYMIGSSGNTNNVVSPEKVKSLNSDIGIKPAELYDQFWKVYPNSTLVTKKIFNPFEGVGENNTEYGLSDLLSGPKLLPDQTAPGGLGGLGNIGKLLGIEKMINMEDLAKQLKNITKEQIENATKSIKSLLGDVDENTSEMIDLMLTDITDELKKEELGVGNPLNNLVNIAQNVAHKMIPKIDSRKVDMAQVWNSTRNMASKCQDKDGKPIFDGPNNPLSLVTSLLEKQMNMNQFGSKNKNNKSGGGGGGKKVKPDEQLSEQEYMNECQDILKQLGLPNISPDKMKNMEVSKLISELGQAKKEPKKKTKKSKRK</sequence>
<feature type="region of interest" description="Disordered" evidence="1">
    <location>
        <begin position="417"/>
        <end position="454"/>
    </location>
</feature>
<dbReference type="EMBL" id="MK072253">
    <property type="protein sequence ID" value="AYV80954.1"/>
    <property type="molecule type" value="Genomic_DNA"/>
</dbReference>
<feature type="region of interest" description="Disordered" evidence="1">
    <location>
        <begin position="375"/>
        <end position="396"/>
    </location>
</feature>
<evidence type="ECO:0000313" key="2">
    <source>
        <dbReference type="EMBL" id="AYV80954.1"/>
    </source>
</evidence>
<name>A0A3G5A3A0_9VIRU</name>
<protein>
    <submittedName>
        <fullName evidence="2">Uncharacterized protein</fullName>
    </submittedName>
</protein>
<reference evidence="2" key="1">
    <citation type="submission" date="2018-10" db="EMBL/GenBank/DDBJ databases">
        <title>Hidden diversity of soil giant viruses.</title>
        <authorList>
            <person name="Schulz F."/>
            <person name="Alteio L."/>
            <person name="Goudeau D."/>
            <person name="Ryan E.M."/>
            <person name="Malmstrom R.R."/>
            <person name="Blanchard J."/>
            <person name="Woyke T."/>
        </authorList>
    </citation>
    <scope>NUCLEOTIDE SEQUENCE</scope>
    <source>
        <strain evidence="2">HAV1</strain>
    </source>
</reference>
<proteinExistence type="predicted"/>
<evidence type="ECO:0000256" key="1">
    <source>
        <dbReference type="SAM" id="MobiDB-lite"/>
    </source>
</evidence>
<feature type="compositionally biased region" description="Basic residues" evidence="1">
    <location>
        <begin position="443"/>
        <end position="454"/>
    </location>
</feature>
<accession>A0A3G5A3A0</accession>
<gene>
    <name evidence="2" type="ORF">Harvfovirus11_16</name>
</gene>